<feature type="transmembrane region" description="Helical" evidence="2">
    <location>
        <begin position="101"/>
        <end position="119"/>
    </location>
</feature>
<comment type="caution">
    <text evidence="4">The sequence shown here is derived from an EMBL/GenBank/DDBJ whole genome shotgun (WGS) entry which is preliminary data.</text>
</comment>
<dbReference type="OrthoDB" id="1744984at2759"/>
<evidence type="ECO:0000256" key="1">
    <source>
        <dbReference type="ARBA" id="ARBA00022448"/>
    </source>
</evidence>
<sequence>MLVVMALEGFIISRVQTTFFQCLCALLFTSYVYSFRCYIVTDDILKWWVWGFWISPLMYAQTAASDNEFLGNSWNKRESNNMSSPLGEALLRARGLFPESYWYWIGVGVMMGCTGYVWFRSE</sequence>
<dbReference type="Proteomes" id="UP000516437">
    <property type="component" value="Chromosome 5"/>
</dbReference>
<dbReference type="AlphaFoldDB" id="A0A6A1VKJ2"/>
<feature type="domain" description="Plant PDR ABC transporter associated" evidence="3">
    <location>
        <begin position="74"/>
        <end position="113"/>
    </location>
</feature>
<keyword evidence="2" id="KW-0812">Transmembrane</keyword>
<organism evidence="4 5">
    <name type="scientific">Morella rubra</name>
    <name type="common">Chinese bayberry</name>
    <dbReference type="NCBI Taxonomy" id="262757"/>
    <lineage>
        <taxon>Eukaryota</taxon>
        <taxon>Viridiplantae</taxon>
        <taxon>Streptophyta</taxon>
        <taxon>Embryophyta</taxon>
        <taxon>Tracheophyta</taxon>
        <taxon>Spermatophyta</taxon>
        <taxon>Magnoliopsida</taxon>
        <taxon>eudicotyledons</taxon>
        <taxon>Gunneridae</taxon>
        <taxon>Pentapetalae</taxon>
        <taxon>rosids</taxon>
        <taxon>fabids</taxon>
        <taxon>Fagales</taxon>
        <taxon>Myricaceae</taxon>
        <taxon>Morella</taxon>
    </lineage>
</organism>
<evidence type="ECO:0000313" key="5">
    <source>
        <dbReference type="Proteomes" id="UP000516437"/>
    </source>
</evidence>
<keyword evidence="2" id="KW-0472">Membrane</keyword>
<evidence type="ECO:0000256" key="2">
    <source>
        <dbReference type="SAM" id="Phobius"/>
    </source>
</evidence>
<reference evidence="4 5" key="1">
    <citation type="journal article" date="2019" name="Plant Biotechnol. J.">
        <title>The red bayberry genome and genetic basis of sex determination.</title>
        <authorList>
            <person name="Jia H.M."/>
            <person name="Jia H.J."/>
            <person name="Cai Q.L."/>
            <person name="Wang Y."/>
            <person name="Zhao H.B."/>
            <person name="Yang W.F."/>
            <person name="Wang G.Y."/>
            <person name="Li Y.H."/>
            <person name="Zhan D.L."/>
            <person name="Shen Y.T."/>
            <person name="Niu Q.F."/>
            <person name="Chang L."/>
            <person name="Qiu J."/>
            <person name="Zhao L."/>
            <person name="Xie H.B."/>
            <person name="Fu W.Y."/>
            <person name="Jin J."/>
            <person name="Li X.W."/>
            <person name="Jiao Y."/>
            <person name="Zhou C.C."/>
            <person name="Tu T."/>
            <person name="Chai C.Y."/>
            <person name="Gao J.L."/>
            <person name="Fan L.J."/>
            <person name="van de Weg E."/>
            <person name="Wang J.Y."/>
            <person name="Gao Z.S."/>
        </authorList>
    </citation>
    <scope>NUCLEOTIDE SEQUENCE [LARGE SCALE GENOMIC DNA]</scope>
    <source>
        <tissue evidence="4">Leaves</tissue>
    </source>
</reference>
<gene>
    <name evidence="4" type="ORF">CJ030_MR5G015887</name>
</gene>
<keyword evidence="5" id="KW-1185">Reference proteome</keyword>
<accession>A0A6A1VKJ2</accession>
<dbReference type="InterPro" id="IPR013581">
    <property type="entry name" value="PDR_assoc"/>
</dbReference>
<proteinExistence type="predicted"/>
<dbReference type="PANTHER" id="PTHR19241">
    <property type="entry name" value="ATP-BINDING CASSETTE TRANSPORTER"/>
    <property type="match status" value="1"/>
</dbReference>
<keyword evidence="2" id="KW-1133">Transmembrane helix</keyword>
<evidence type="ECO:0000259" key="3">
    <source>
        <dbReference type="Pfam" id="PF08370"/>
    </source>
</evidence>
<protein>
    <submittedName>
        <fullName evidence="4">ABC transporter G family member 32</fullName>
    </submittedName>
</protein>
<keyword evidence="1" id="KW-0813">Transport</keyword>
<evidence type="ECO:0000313" key="4">
    <source>
        <dbReference type="EMBL" id="KAB1213125.1"/>
    </source>
</evidence>
<feature type="transmembrane region" description="Helical" evidence="2">
    <location>
        <begin position="47"/>
        <end position="64"/>
    </location>
</feature>
<feature type="transmembrane region" description="Helical" evidence="2">
    <location>
        <begin position="15"/>
        <end position="35"/>
    </location>
</feature>
<dbReference type="EMBL" id="RXIC02000023">
    <property type="protein sequence ID" value="KAB1213125.1"/>
    <property type="molecule type" value="Genomic_DNA"/>
</dbReference>
<dbReference type="Pfam" id="PF08370">
    <property type="entry name" value="PDR_assoc"/>
    <property type="match status" value="1"/>
</dbReference>
<name>A0A6A1VKJ2_9ROSI</name>